<dbReference type="AlphaFoldDB" id="A0A6M4PDE5"/>
<keyword evidence="7" id="KW-1185">Reference proteome</keyword>
<dbReference type="CDD" id="cd16936">
    <property type="entry name" value="HATPase_RsbW-like"/>
    <property type="match status" value="1"/>
</dbReference>
<dbReference type="InterPro" id="IPR003594">
    <property type="entry name" value="HATPase_dom"/>
</dbReference>
<dbReference type="RefSeq" id="WP_171150549.1">
    <property type="nucleotide sequence ID" value="NZ_CP053189.1"/>
</dbReference>
<dbReference type="InterPro" id="IPR001932">
    <property type="entry name" value="PPM-type_phosphatase-like_dom"/>
</dbReference>
<evidence type="ECO:0000313" key="6">
    <source>
        <dbReference type="EMBL" id="QJS08647.1"/>
    </source>
</evidence>
<dbReference type="Gene3D" id="3.60.40.10">
    <property type="entry name" value="PPM-type phosphatase domain"/>
    <property type="match status" value="1"/>
</dbReference>
<feature type="transmembrane region" description="Helical" evidence="3">
    <location>
        <begin position="55"/>
        <end position="75"/>
    </location>
</feature>
<dbReference type="PANTHER" id="PTHR35526:SF3">
    <property type="entry name" value="ANTI-SIGMA-F FACTOR RSBW"/>
    <property type="match status" value="1"/>
</dbReference>
<feature type="domain" description="Histidine kinase/HSP90-like ATPase" evidence="5">
    <location>
        <begin position="398"/>
        <end position="505"/>
    </location>
</feature>
<dbReference type="InterPro" id="IPR036457">
    <property type="entry name" value="PPM-type-like_dom_sf"/>
</dbReference>
<keyword evidence="1" id="KW-0418">Kinase</keyword>
<dbReference type="EMBL" id="CP053189">
    <property type="protein sequence ID" value="QJS08647.1"/>
    <property type="molecule type" value="Genomic_DNA"/>
</dbReference>
<evidence type="ECO:0000259" key="5">
    <source>
        <dbReference type="Pfam" id="PF13581"/>
    </source>
</evidence>
<evidence type="ECO:0000256" key="3">
    <source>
        <dbReference type="SAM" id="Phobius"/>
    </source>
</evidence>
<keyword evidence="1" id="KW-0808">Transferase</keyword>
<dbReference type="InterPro" id="IPR036890">
    <property type="entry name" value="HATPase_C_sf"/>
</dbReference>
<feature type="domain" description="PPM-type phosphatase" evidence="4">
    <location>
        <begin position="189"/>
        <end position="326"/>
    </location>
</feature>
<feature type="transmembrane region" description="Helical" evidence="3">
    <location>
        <begin position="82"/>
        <end position="101"/>
    </location>
</feature>
<dbReference type="Proteomes" id="UP000502641">
    <property type="component" value="Chromosome"/>
</dbReference>
<dbReference type="Pfam" id="PF07228">
    <property type="entry name" value="SpoIIE"/>
    <property type="match status" value="1"/>
</dbReference>
<evidence type="ECO:0000313" key="7">
    <source>
        <dbReference type="Proteomes" id="UP000502641"/>
    </source>
</evidence>
<feature type="region of interest" description="Disordered" evidence="2">
    <location>
        <begin position="510"/>
        <end position="560"/>
    </location>
</feature>
<reference evidence="6 7" key="1">
    <citation type="submission" date="2020-05" db="EMBL/GenBank/DDBJ databases">
        <authorList>
            <person name="Li K."/>
        </authorList>
    </citation>
    <scope>NUCLEOTIDE SEQUENCE [LARGE SCALE GENOMIC DNA]</scope>
    <source>
        <strain evidence="7">jing01</strain>
    </source>
</reference>
<feature type="transmembrane region" description="Helical" evidence="3">
    <location>
        <begin position="12"/>
        <end position="35"/>
    </location>
</feature>
<protein>
    <submittedName>
        <fullName evidence="6">Serine/threonine-protein phosphatase</fullName>
    </submittedName>
</protein>
<dbReference type="FunFam" id="3.30.565.10:FF:000028">
    <property type="entry name" value="PAS sensor protein"/>
    <property type="match status" value="1"/>
</dbReference>
<dbReference type="InterPro" id="IPR050267">
    <property type="entry name" value="Anti-sigma-factor_SerPK"/>
</dbReference>
<keyword evidence="3" id="KW-1133">Transmembrane helix</keyword>
<feature type="region of interest" description="Disordered" evidence="2">
    <location>
        <begin position="109"/>
        <end position="151"/>
    </location>
</feature>
<accession>A0A6M4PDE5</accession>
<dbReference type="GO" id="GO:0004674">
    <property type="term" value="F:protein serine/threonine kinase activity"/>
    <property type="evidence" value="ECO:0007669"/>
    <property type="project" value="UniProtKB-KW"/>
</dbReference>
<evidence type="ECO:0000259" key="4">
    <source>
        <dbReference type="Pfam" id="PF07228"/>
    </source>
</evidence>
<dbReference type="PANTHER" id="PTHR35526">
    <property type="entry name" value="ANTI-SIGMA-F FACTOR RSBW-RELATED"/>
    <property type="match status" value="1"/>
</dbReference>
<keyword evidence="1" id="KW-0723">Serine/threonine-protein kinase</keyword>
<dbReference type="Gene3D" id="3.30.565.10">
    <property type="entry name" value="Histidine kinase-like ATPase, C-terminal domain"/>
    <property type="match status" value="1"/>
</dbReference>
<dbReference type="Pfam" id="PF13581">
    <property type="entry name" value="HATPase_c_2"/>
    <property type="match status" value="1"/>
</dbReference>
<evidence type="ECO:0000256" key="2">
    <source>
        <dbReference type="SAM" id="MobiDB-lite"/>
    </source>
</evidence>
<keyword evidence="3" id="KW-0472">Membrane</keyword>
<keyword evidence="3" id="KW-0812">Transmembrane</keyword>
<dbReference type="KEGG" id="sarg:HKX69_03160"/>
<sequence>MATVRHLSRRPGSLLVAYLGATCAVQLAASGGGLVRWSAYSVLAPLVAAGLLPPWRTLAIGVATLAASVAVYGFAIRGVSDGGRTVVIAAAGLSLALSLVMCRTRLSPHHGARPPAQRLVPGVDSTRTGPDGKRAVDDAPGGTPAFSTTGLHVGPLPQPAALELAGCRAAVHGTAGAEAHWLDAIALPGARVALVAGSVAEDGSPAPTLARELRAAVRTLAEMDLRPEELLSRLAHVLDRLRFDGEPGPHGEDASGVAVACLYAVYDPVSARCTLAGAGHPVLTVLRPDGALSTVDIPSHPPLGQAPSPMEATEIDLPDRSLLLLHAHTPRTPGPAAGPGPAVLCQAGPGSPSRLTALSRSALNALLSKGPYTHAGVLAARTRTFDGDNVASWDLGHDLAAVSQARKQAGAKLAEWGLEDAAPTTELIVSELVTNAIRHARPPARLRLILQGARLTCEVFDGSSTSPYLRQANTFDESGRGLFIVSQLAQRWGTRHDSRGKTIWAAQHLHASQAAPTDDPGTPAGPACEGRSPSERGSASGRATPLPGVPLPDAPGGCLR</sequence>
<proteinExistence type="predicted"/>
<gene>
    <name evidence="6" type="ORF">HKX69_03160</name>
</gene>
<name>A0A6M4PDE5_9ACTN</name>
<evidence type="ECO:0000256" key="1">
    <source>
        <dbReference type="ARBA" id="ARBA00022527"/>
    </source>
</evidence>
<dbReference type="SUPFAM" id="SSF55874">
    <property type="entry name" value="ATPase domain of HSP90 chaperone/DNA topoisomerase II/histidine kinase"/>
    <property type="match status" value="1"/>
</dbReference>
<organism evidence="6 7">
    <name type="scientific">Streptomyces argyrophylli</name>
    <dbReference type="NCBI Taxonomy" id="2726118"/>
    <lineage>
        <taxon>Bacteria</taxon>
        <taxon>Bacillati</taxon>
        <taxon>Actinomycetota</taxon>
        <taxon>Actinomycetes</taxon>
        <taxon>Kitasatosporales</taxon>
        <taxon>Streptomycetaceae</taxon>
        <taxon>Streptomyces</taxon>
    </lineage>
</organism>